<proteinExistence type="predicted"/>
<gene>
    <name evidence="1" type="ORF">BTA35_0208200</name>
</gene>
<evidence type="ECO:0000313" key="2">
    <source>
        <dbReference type="Proteomes" id="UP000190064"/>
    </source>
</evidence>
<organism evidence="1 2">
    <name type="scientific">Oceanospirillum linum</name>
    <dbReference type="NCBI Taxonomy" id="966"/>
    <lineage>
        <taxon>Bacteria</taxon>
        <taxon>Pseudomonadati</taxon>
        <taxon>Pseudomonadota</taxon>
        <taxon>Gammaproteobacteria</taxon>
        <taxon>Oceanospirillales</taxon>
        <taxon>Oceanospirillaceae</taxon>
        <taxon>Oceanospirillum</taxon>
    </lineage>
</organism>
<accession>A0A1T1HB00</accession>
<keyword evidence="2" id="KW-1185">Reference proteome</keyword>
<evidence type="ECO:0000313" key="1">
    <source>
        <dbReference type="EMBL" id="OOV86992.1"/>
    </source>
</evidence>
<dbReference type="AlphaFoldDB" id="A0A1T1HB00"/>
<dbReference type="EMBL" id="MTSD02000003">
    <property type="protein sequence ID" value="OOV86992.1"/>
    <property type="molecule type" value="Genomic_DNA"/>
</dbReference>
<comment type="caution">
    <text evidence="1">The sequence shown here is derived from an EMBL/GenBank/DDBJ whole genome shotgun (WGS) entry which is preliminary data.</text>
</comment>
<dbReference type="Proteomes" id="UP000190064">
    <property type="component" value="Unassembled WGS sequence"/>
</dbReference>
<name>A0A1T1HB00_OCELI</name>
<sequence>MLRVDYAAVDGCLCVGARGLKFVGRWSLKFVGAWGLTGFLWGCPGVGDRLQVLPIGIRSSF</sequence>
<dbReference type="STRING" id="966.BTA35_0208200"/>
<reference evidence="1" key="1">
    <citation type="submission" date="2017-02" db="EMBL/GenBank/DDBJ databases">
        <title>Draft Genome Sequence of the Salt Water Bacterium Oceanospirillum linum ATCC 11336.</title>
        <authorList>
            <person name="Trachtenberg A.M."/>
            <person name="Carney J.G."/>
            <person name="Linnane J.D."/>
            <person name="Rheaume B.A."/>
            <person name="Pitts N.L."/>
            <person name="Mykles D.L."/>
            <person name="Maclea K.S."/>
        </authorList>
    </citation>
    <scope>NUCLEOTIDE SEQUENCE [LARGE SCALE GENOMIC DNA]</scope>
    <source>
        <strain evidence="1">ATCC 11336</strain>
    </source>
</reference>
<protein>
    <submittedName>
        <fullName evidence="1">Uncharacterized protein</fullName>
    </submittedName>
</protein>